<evidence type="ECO:0000256" key="4">
    <source>
        <dbReference type="ARBA" id="ARBA00022840"/>
    </source>
</evidence>
<dbReference type="InterPro" id="IPR006195">
    <property type="entry name" value="aa-tRNA-synth_II"/>
</dbReference>
<dbReference type="GO" id="GO:0000049">
    <property type="term" value="F:tRNA binding"/>
    <property type="evidence" value="ECO:0007669"/>
    <property type="project" value="TreeGrafter"/>
</dbReference>
<dbReference type="RefSeq" id="WP_068989424.1">
    <property type="nucleotide sequence ID" value="NZ_CP012418.1"/>
</dbReference>
<dbReference type="OrthoDB" id="9802326at2"/>
<reference evidence="8" key="1">
    <citation type="submission" date="2015-08" db="EMBL/GenBank/DDBJ databases">
        <authorList>
            <person name="Kim K.M."/>
        </authorList>
    </citation>
    <scope>NUCLEOTIDE SEQUENCE [LARGE SCALE GENOMIC DNA]</scope>
    <source>
        <strain evidence="8">KCTC 23892</strain>
    </source>
</reference>
<dbReference type="GO" id="GO:0006430">
    <property type="term" value="P:lysyl-tRNA aminoacylation"/>
    <property type="evidence" value="ECO:0007669"/>
    <property type="project" value="InterPro"/>
</dbReference>
<keyword evidence="2" id="KW-0436">Ligase</keyword>
<keyword evidence="3" id="KW-0547">Nucleotide-binding</keyword>
<dbReference type="AlphaFoldDB" id="A0A1B3B907"/>
<evidence type="ECO:0000313" key="8">
    <source>
        <dbReference type="Proteomes" id="UP000094147"/>
    </source>
</evidence>
<dbReference type="EMBL" id="CP012418">
    <property type="protein sequence ID" value="AOE49287.1"/>
    <property type="molecule type" value="Genomic_DNA"/>
</dbReference>
<dbReference type="GO" id="GO:0004824">
    <property type="term" value="F:lysine-tRNA ligase activity"/>
    <property type="evidence" value="ECO:0007669"/>
    <property type="project" value="InterPro"/>
</dbReference>
<dbReference type="NCBIfam" id="TIGR00462">
    <property type="entry name" value="genX"/>
    <property type="match status" value="1"/>
</dbReference>
<dbReference type="PRINTS" id="PR00982">
    <property type="entry name" value="TRNASYNTHLYS"/>
</dbReference>
<dbReference type="FunFam" id="3.30.930.10:FF:000017">
    <property type="entry name" value="Elongation factor P--(R)-beta-lysine ligase"/>
    <property type="match status" value="1"/>
</dbReference>
<dbReference type="PANTHER" id="PTHR42918">
    <property type="entry name" value="LYSYL-TRNA SYNTHETASE"/>
    <property type="match status" value="1"/>
</dbReference>
<evidence type="ECO:0000256" key="2">
    <source>
        <dbReference type="ARBA" id="ARBA00022598"/>
    </source>
</evidence>
<evidence type="ECO:0000256" key="5">
    <source>
        <dbReference type="ARBA" id="ARBA00052794"/>
    </source>
</evidence>
<dbReference type="Pfam" id="PF00152">
    <property type="entry name" value="tRNA-synt_2"/>
    <property type="match status" value="1"/>
</dbReference>
<evidence type="ECO:0000313" key="7">
    <source>
        <dbReference type="EMBL" id="AOE49287.1"/>
    </source>
</evidence>
<evidence type="ECO:0000256" key="1">
    <source>
        <dbReference type="ARBA" id="ARBA00011738"/>
    </source>
</evidence>
<organism evidence="7 8">
    <name type="scientific">Kangiella sediminilitoris</name>
    <dbReference type="NCBI Taxonomy" id="1144748"/>
    <lineage>
        <taxon>Bacteria</taxon>
        <taxon>Pseudomonadati</taxon>
        <taxon>Pseudomonadota</taxon>
        <taxon>Gammaproteobacteria</taxon>
        <taxon>Kangiellales</taxon>
        <taxon>Kangiellaceae</taxon>
        <taxon>Kangiella</taxon>
    </lineage>
</organism>
<keyword evidence="7" id="KW-0030">Aminoacyl-tRNA synthetase</keyword>
<accession>A0A1B3B907</accession>
<proteinExistence type="predicted"/>
<name>A0A1B3B907_9GAMM</name>
<dbReference type="PANTHER" id="PTHR42918:SF6">
    <property type="entry name" value="ELONGATION FACTOR P--(R)-BETA-LYSINE LIGASE"/>
    <property type="match status" value="1"/>
</dbReference>
<dbReference type="PATRIC" id="fig|1144748.3.peg.570"/>
<dbReference type="InterPro" id="IPR018149">
    <property type="entry name" value="Lys-tRNA-synth_II_C"/>
</dbReference>
<dbReference type="PROSITE" id="PS50862">
    <property type="entry name" value="AA_TRNA_LIGASE_II"/>
    <property type="match status" value="1"/>
</dbReference>
<comment type="subunit">
    <text evidence="1">Homodimer.</text>
</comment>
<sequence length="320" mass="36719">MSDWKSSASIKTLKARAELLSLIRQFFSTRDIFEVETPLLCRHGVTDRYMKSFKVEGFAGGDGFLQTSPEYAMKRLLASGSGSIYQICKSFRQDELGERHNPEFTMLEWYCVDFDHWQLMGQVFELLEELAKAQGMQLKRRNLSYREAFLQYLKLDPFAISHDELSSVAHNKLGDLPPGLERDDMLALLFEAHIEPFIGLEGEVCFITDYPASQAALARLDSENPEVCCRFEVYWEGVELANGFYELSDPEEQLNRFEKDNKLRKLDRQTPMAIDQHLIDALKHGLPMCSGVALGLDRLFMILLRKAQLQDVLTFPVNRA</sequence>
<gene>
    <name evidence="7" type="ORF">KS2013_563</name>
</gene>
<dbReference type="InterPro" id="IPR004364">
    <property type="entry name" value="Aa-tRNA-synt_II"/>
</dbReference>
<dbReference type="GO" id="GO:0005524">
    <property type="term" value="F:ATP binding"/>
    <property type="evidence" value="ECO:0007669"/>
    <property type="project" value="UniProtKB-KW"/>
</dbReference>
<dbReference type="InterPro" id="IPR004525">
    <property type="entry name" value="EpmA"/>
</dbReference>
<dbReference type="STRING" id="1144748.KS2013_563"/>
<dbReference type="InterPro" id="IPR045864">
    <property type="entry name" value="aa-tRNA-synth_II/BPL/LPL"/>
</dbReference>
<keyword evidence="4" id="KW-0067">ATP-binding</keyword>
<keyword evidence="8" id="KW-1185">Reference proteome</keyword>
<comment type="catalytic activity">
    <reaction evidence="5">
        <text>D-beta-lysine + L-lysyl-[protein] + ATP = N(6)-((3R)-3,6-diaminohexanoyl)-L-lysyl-[protein] + AMP + diphosphate + H(+)</text>
        <dbReference type="Rhea" id="RHEA:83435"/>
        <dbReference type="Rhea" id="RHEA-COMP:9752"/>
        <dbReference type="Rhea" id="RHEA-COMP:20131"/>
        <dbReference type="ChEBI" id="CHEBI:15378"/>
        <dbReference type="ChEBI" id="CHEBI:29969"/>
        <dbReference type="ChEBI" id="CHEBI:30616"/>
        <dbReference type="ChEBI" id="CHEBI:33019"/>
        <dbReference type="ChEBI" id="CHEBI:84138"/>
        <dbReference type="ChEBI" id="CHEBI:156053"/>
        <dbReference type="ChEBI" id="CHEBI:456215"/>
    </reaction>
    <physiologicalReaction direction="left-to-right" evidence="5">
        <dbReference type="Rhea" id="RHEA:83436"/>
    </physiologicalReaction>
</comment>
<evidence type="ECO:0000256" key="3">
    <source>
        <dbReference type="ARBA" id="ARBA00022741"/>
    </source>
</evidence>
<dbReference type="Gene3D" id="3.30.930.10">
    <property type="entry name" value="Bira Bifunctional Protein, Domain 2"/>
    <property type="match status" value="1"/>
</dbReference>
<dbReference type="SUPFAM" id="SSF55681">
    <property type="entry name" value="Class II aaRS and biotin synthetases"/>
    <property type="match status" value="1"/>
</dbReference>
<protein>
    <submittedName>
        <fullName evidence="7">Lysyl-tRNA synthetase-related protein GenX</fullName>
    </submittedName>
</protein>
<dbReference type="GO" id="GO:0005829">
    <property type="term" value="C:cytosol"/>
    <property type="evidence" value="ECO:0007669"/>
    <property type="project" value="TreeGrafter"/>
</dbReference>
<dbReference type="NCBIfam" id="NF006828">
    <property type="entry name" value="PRK09350.1"/>
    <property type="match status" value="1"/>
</dbReference>
<dbReference type="Proteomes" id="UP000094147">
    <property type="component" value="Chromosome"/>
</dbReference>
<feature type="domain" description="Aminoacyl-transfer RNA synthetases class-II family profile" evidence="6">
    <location>
        <begin position="16"/>
        <end position="316"/>
    </location>
</feature>
<evidence type="ECO:0000259" key="6">
    <source>
        <dbReference type="PROSITE" id="PS50862"/>
    </source>
</evidence>
<dbReference type="KEGG" id="ksd:KS2013_563"/>